<proteinExistence type="inferred from homology"/>
<evidence type="ECO:0000313" key="5">
    <source>
        <dbReference type="Proteomes" id="UP000030826"/>
    </source>
</evidence>
<feature type="domain" description="NAD-dependent epimerase/dehydratase" evidence="3">
    <location>
        <begin position="9"/>
        <end position="246"/>
    </location>
</feature>
<dbReference type="RefSeq" id="WP_039196136.1">
    <property type="nucleotide sequence ID" value="NZ_JRFJ01000009.1"/>
</dbReference>
<dbReference type="STRING" id="370622.LA66_20305"/>
<dbReference type="GO" id="GO:0016616">
    <property type="term" value="F:oxidoreductase activity, acting on the CH-OH group of donors, NAD or NADP as acceptor"/>
    <property type="evidence" value="ECO:0007669"/>
    <property type="project" value="TreeGrafter"/>
</dbReference>
<dbReference type="Proteomes" id="UP000030826">
    <property type="component" value="Unassembled WGS sequence"/>
</dbReference>
<name>A0A0B1PY65_9HYPH</name>
<dbReference type="InterPro" id="IPR050425">
    <property type="entry name" value="NAD(P)_dehydrat-like"/>
</dbReference>
<comment type="caution">
    <text evidence="4">The sequence shown here is derived from an EMBL/GenBank/DDBJ whole genome shotgun (WGS) entry which is preliminary data.</text>
</comment>
<comment type="similarity">
    <text evidence="2">Belongs to the NAD(P)-dependent epimerase/dehydratase family. Dihydroflavonol-4-reductase subfamily.</text>
</comment>
<evidence type="ECO:0000256" key="2">
    <source>
        <dbReference type="ARBA" id="ARBA00023445"/>
    </source>
</evidence>
<dbReference type="SUPFAM" id="SSF51735">
    <property type="entry name" value="NAD(P)-binding Rossmann-fold domains"/>
    <property type="match status" value="1"/>
</dbReference>
<dbReference type="EMBL" id="JRFJ01000009">
    <property type="protein sequence ID" value="KHJ53044.1"/>
    <property type="molecule type" value="Genomic_DNA"/>
</dbReference>
<dbReference type="Pfam" id="PF01370">
    <property type="entry name" value="Epimerase"/>
    <property type="match status" value="1"/>
</dbReference>
<dbReference type="AlphaFoldDB" id="A0A0B1PY65"/>
<dbReference type="FunFam" id="3.40.50.720:FF:000336">
    <property type="entry name" value="Aldehyde reductase"/>
    <property type="match status" value="1"/>
</dbReference>
<dbReference type="InterPro" id="IPR001509">
    <property type="entry name" value="Epimerase_deHydtase"/>
</dbReference>
<organism evidence="4 5">
    <name type="scientific">Aureimonas altamirensis</name>
    <dbReference type="NCBI Taxonomy" id="370622"/>
    <lineage>
        <taxon>Bacteria</taxon>
        <taxon>Pseudomonadati</taxon>
        <taxon>Pseudomonadota</taxon>
        <taxon>Alphaproteobacteria</taxon>
        <taxon>Hyphomicrobiales</taxon>
        <taxon>Aurantimonadaceae</taxon>
        <taxon>Aureimonas</taxon>
    </lineage>
</organism>
<protein>
    <submittedName>
        <fullName evidence="4">Dihydrofolate synthase</fullName>
    </submittedName>
</protein>
<reference evidence="4 5" key="1">
    <citation type="submission" date="2014-09" db="EMBL/GenBank/DDBJ databases">
        <title>Isolation and characterization of Aurantimonas altamirensis ON-56566 from clinical sample following a dog bite.</title>
        <authorList>
            <person name="Eshaghi A."/>
            <person name="Li A."/>
            <person name="Shahinas D."/>
            <person name="Bahn P."/>
            <person name="Kus J.V."/>
            <person name="Patel S.N."/>
        </authorList>
    </citation>
    <scope>NUCLEOTIDE SEQUENCE [LARGE SCALE GENOMIC DNA]</scope>
    <source>
        <strain evidence="4 5">ON-56566</strain>
    </source>
</reference>
<sequence>MRDGDGDRIMVTGASGFIAKHIVLKLLQSGHRVRGTVRGFAKGEALRQTMVQYGAPVDRLSVVAADLTHDKGWDEAVSGCHAVVHTASPFPVSQPSDKFGLVLPARDGTIRVCRAAAGQGVRRVVLTSSVASVMYGHPPRTTAFGEADFSNVDSDLISPYAVSKTLAEKAAREVLAQTETELVTINPSLVFGPLLDGVAGTSARIVAMMMNGRVPALPNVRFGIVDVRDVAEAHVRAIDNPEAAGRRFLVSADTVPLRDITQILARAYPAYARRLYSWSLPDWAVRAAARVSRRAAMLADELGNDRRLDTAPARDMLGIRFRSVETAAVDLAASLIRFGLVRPPAGDK</sequence>
<gene>
    <name evidence="4" type="ORF">LA66_20305</name>
</gene>
<dbReference type="Gene3D" id="3.40.50.720">
    <property type="entry name" value="NAD(P)-binding Rossmann-like Domain"/>
    <property type="match status" value="1"/>
</dbReference>
<dbReference type="InterPro" id="IPR036291">
    <property type="entry name" value="NAD(P)-bd_dom_sf"/>
</dbReference>
<evidence type="ECO:0000313" key="4">
    <source>
        <dbReference type="EMBL" id="KHJ53044.1"/>
    </source>
</evidence>
<evidence type="ECO:0000259" key="3">
    <source>
        <dbReference type="Pfam" id="PF01370"/>
    </source>
</evidence>
<keyword evidence="1" id="KW-0560">Oxidoreductase</keyword>
<dbReference type="PANTHER" id="PTHR10366:SF564">
    <property type="entry name" value="STEROL-4-ALPHA-CARBOXYLATE 3-DEHYDROGENASE, DECARBOXYLATING"/>
    <property type="match status" value="1"/>
</dbReference>
<evidence type="ECO:0000256" key="1">
    <source>
        <dbReference type="ARBA" id="ARBA00023002"/>
    </source>
</evidence>
<dbReference type="OrthoDB" id="9778052at2"/>
<accession>A0A0B1PY65</accession>
<dbReference type="PANTHER" id="PTHR10366">
    <property type="entry name" value="NAD DEPENDENT EPIMERASE/DEHYDRATASE"/>
    <property type="match status" value="1"/>
</dbReference>